<feature type="compositionally biased region" description="Polar residues" evidence="2">
    <location>
        <begin position="797"/>
        <end position="808"/>
    </location>
</feature>
<evidence type="ECO:0000256" key="2">
    <source>
        <dbReference type="SAM" id="MobiDB-lite"/>
    </source>
</evidence>
<keyword evidence="1" id="KW-0175">Coiled coil</keyword>
<evidence type="ECO:0000256" key="1">
    <source>
        <dbReference type="SAM" id="Coils"/>
    </source>
</evidence>
<name>A0AAD2D5G0_EUPCR</name>
<reference evidence="3" key="1">
    <citation type="submission" date="2023-07" db="EMBL/GenBank/DDBJ databases">
        <authorList>
            <consortium name="AG Swart"/>
            <person name="Singh M."/>
            <person name="Singh A."/>
            <person name="Seah K."/>
            <person name="Emmerich C."/>
        </authorList>
    </citation>
    <scope>NUCLEOTIDE SEQUENCE</scope>
    <source>
        <strain evidence="3">DP1</strain>
    </source>
</reference>
<feature type="coiled-coil region" evidence="1">
    <location>
        <begin position="615"/>
        <end position="642"/>
    </location>
</feature>
<dbReference type="AlphaFoldDB" id="A0AAD2D5G0"/>
<keyword evidence="4" id="KW-1185">Reference proteome</keyword>
<dbReference type="Proteomes" id="UP001295684">
    <property type="component" value="Unassembled WGS sequence"/>
</dbReference>
<organism evidence="3 4">
    <name type="scientific">Euplotes crassus</name>
    <dbReference type="NCBI Taxonomy" id="5936"/>
    <lineage>
        <taxon>Eukaryota</taxon>
        <taxon>Sar</taxon>
        <taxon>Alveolata</taxon>
        <taxon>Ciliophora</taxon>
        <taxon>Intramacronucleata</taxon>
        <taxon>Spirotrichea</taxon>
        <taxon>Hypotrichia</taxon>
        <taxon>Euplotida</taxon>
        <taxon>Euplotidae</taxon>
        <taxon>Moneuplotes</taxon>
    </lineage>
</organism>
<feature type="coiled-coil region" evidence="1">
    <location>
        <begin position="474"/>
        <end position="501"/>
    </location>
</feature>
<comment type="caution">
    <text evidence="3">The sequence shown here is derived from an EMBL/GenBank/DDBJ whole genome shotgun (WGS) entry which is preliminary data.</text>
</comment>
<feature type="compositionally biased region" description="Basic and acidic residues" evidence="2">
    <location>
        <begin position="41"/>
        <end position="52"/>
    </location>
</feature>
<evidence type="ECO:0000313" key="4">
    <source>
        <dbReference type="Proteomes" id="UP001295684"/>
    </source>
</evidence>
<protein>
    <submittedName>
        <fullName evidence="3">Uncharacterized protein</fullName>
    </submittedName>
</protein>
<sequence length="824" mass="95833">MAENIGSFDFQNHDKLPEITLPDYLEEVDTDEIFTQQETEDMNKEQGDDVPKVKRLKKRKKTKSKQPQRNLAIKKDERDFHKTLQFIDGLDSEMTHFNHTQIAKSPVINYPKYDLISESLDRNTTQLKKHNSLNQELNNQKSTIIGSETQRAPFLNNNFEYAISRNKNDLKSKVFMNRTSMDDLRREYFKQGLLSTKHDIQRSQSKNSVRNSESSIPEIKHFFRSDSKEPKTEAGGVNPQTSHIVKFSSKSNFLETKMNEVEERFNEQYSELEDTLYQENLHAREPSAQKMDKITKKQISVLKKQFDCLNIELSNIQEKRFLKSSELSKIQSSSRKLNTLLDKVLGKIESIQEDIQNDEKLLSMHLSNVCMYQDEPTEAYLKATLDHISKQISLESKYINLKLEMRKNIERHKMNQIIQIMSIVVEPIHDILQPPSLKLKTHLAEYRKRCEILELELMSECSKHIVNESKQPIDKSLQAKFQKLNDKLVGLRREKKELIRVLNRIRDVECIQQDSCVIELANLCRTELKLKEKLITLRYHKNKLDYCKEILRQRNGDVDKLKAAVNKKSLQINLPYTYKKRFNEIVQNNQNDSNYPKARTSASQEVTIGNVLDYLDRVVDEKNTLKQEIKTLKKQKKKISRNMKLTYNKSNPKTLKNTQKFSEAEDSDVSANDLMKKTFDKCDNVKDIRDATSVMLQGKINFTYKNLLQKGKKKLKRVSTKENFITEDDAKKIMNSFCNSGIKKVKNSSRNLYNRSIRSTESLKSLGSFKMVKKTNCYDKVFNRRLSKKSVKAPSLPVSSSASQTSKPKITPTVAKISLISHPN</sequence>
<accession>A0AAD2D5G0</accession>
<proteinExistence type="predicted"/>
<evidence type="ECO:0000313" key="3">
    <source>
        <dbReference type="EMBL" id="CAI2380690.1"/>
    </source>
</evidence>
<feature type="region of interest" description="Disordered" evidence="2">
    <location>
        <begin position="34"/>
        <end position="75"/>
    </location>
</feature>
<dbReference type="EMBL" id="CAMPGE010022663">
    <property type="protein sequence ID" value="CAI2380690.1"/>
    <property type="molecule type" value="Genomic_DNA"/>
</dbReference>
<feature type="compositionally biased region" description="Basic residues" evidence="2">
    <location>
        <begin position="53"/>
        <end position="66"/>
    </location>
</feature>
<feature type="region of interest" description="Disordered" evidence="2">
    <location>
        <begin position="792"/>
        <end position="824"/>
    </location>
</feature>
<gene>
    <name evidence="3" type="ORF">ECRASSUSDP1_LOCUS22130</name>
</gene>